<name>B7Q3G9_IXOSC</name>
<dbReference type="EMBL" id="ABJB010587932">
    <property type="status" value="NOT_ANNOTATED_CDS"/>
    <property type="molecule type" value="Genomic_DNA"/>
</dbReference>
<dbReference type="Proteomes" id="UP000001555">
    <property type="component" value="Unassembled WGS sequence"/>
</dbReference>
<dbReference type="VEuPathDB" id="VectorBase:ISCI010255"/>
<reference evidence="3" key="2">
    <citation type="submission" date="2020-05" db="UniProtKB">
        <authorList>
            <consortium name="EnsemblMetazoa"/>
        </authorList>
    </citation>
    <scope>IDENTIFICATION</scope>
    <source>
        <strain evidence="3">wikel</strain>
    </source>
</reference>
<dbReference type="EMBL" id="DS849465">
    <property type="protein sequence ID" value="EEC13391.1"/>
    <property type="molecule type" value="Genomic_DNA"/>
</dbReference>
<dbReference type="EMBL" id="ABJB010321245">
    <property type="status" value="NOT_ANNOTATED_CDS"/>
    <property type="molecule type" value="Genomic_DNA"/>
</dbReference>
<dbReference type="OrthoDB" id="762982at2759"/>
<evidence type="ECO:0000256" key="1">
    <source>
        <dbReference type="SAM" id="MobiDB-lite"/>
    </source>
</evidence>
<organism>
    <name type="scientific">Ixodes scapularis</name>
    <name type="common">Black-legged tick</name>
    <name type="synonym">Deer tick</name>
    <dbReference type="NCBI Taxonomy" id="6945"/>
    <lineage>
        <taxon>Eukaryota</taxon>
        <taxon>Metazoa</taxon>
        <taxon>Ecdysozoa</taxon>
        <taxon>Arthropoda</taxon>
        <taxon>Chelicerata</taxon>
        <taxon>Arachnida</taxon>
        <taxon>Acari</taxon>
        <taxon>Parasitiformes</taxon>
        <taxon>Ixodida</taxon>
        <taxon>Ixodoidea</taxon>
        <taxon>Ixodidae</taxon>
        <taxon>Ixodinae</taxon>
        <taxon>Ixodes</taxon>
    </lineage>
</organism>
<dbReference type="PaxDb" id="6945-B7Q3G9"/>
<evidence type="ECO:0000313" key="2">
    <source>
        <dbReference type="EMBL" id="EEC13391.1"/>
    </source>
</evidence>
<dbReference type="InParanoid" id="B7Q3G9"/>
<dbReference type="AlphaFoldDB" id="B7Q3G9"/>
<dbReference type="EnsemblMetazoa" id="ISCW010255-RA">
    <property type="protein sequence ID" value="ISCW010255-PA"/>
    <property type="gene ID" value="ISCW010255"/>
</dbReference>
<sequence>MAFFVTPETAYQYSATSQTTTPAATTSSYPVVYQPSMYYPQHTAYQYQNVSVGHPAYVYPTAAMMSMGGGIGGGDTSSEYQDPAIVETGTEVGALGLMLRKEDGGGGGSGALTASMAAVGLNSFWPKAGGGNPGFHQPASASLDCSSAAVPGRPVLDDNAGAKPPCVPSGKSAAGVEQQPAVPCRQFLPPRQRRYTAPPETPLANADGAQVAPTVSVAGFQTPSMPSAAQQAPGGTACLAAATLPRHQGQALPGRSAPKCGRGRGLASSHPRPMWKPLQDAAGITANGLPLR</sequence>
<evidence type="ECO:0000313" key="4">
    <source>
        <dbReference type="Proteomes" id="UP000001555"/>
    </source>
</evidence>
<proteinExistence type="predicted"/>
<keyword evidence="4" id="KW-1185">Reference proteome</keyword>
<protein>
    <submittedName>
        <fullName evidence="2 3">Uncharacterized protein</fullName>
    </submittedName>
</protein>
<dbReference type="HOGENOM" id="CLU_954037_0_0_1"/>
<evidence type="ECO:0000313" key="3">
    <source>
        <dbReference type="EnsemblMetazoa" id="ISCW010255-PA"/>
    </source>
</evidence>
<accession>B7Q3G9</accession>
<gene>
    <name evidence="2" type="ORF">IscW_ISCW010255</name>
</gene>
<reference evidence="2 4" key="1">
    <citation type="submission" date="2008-03" db="EMBL/GenBank/DDBJ databases">
        <title>Annotation of Ixodes scapularis.</title>
        <authorList>
            <consortium name="Ixodes scapularis Genome Project Consortium"/>
            <person name="Caler E."/>
            <person name="Hannick L.I."/>
            <person name="Bidwell S."/>
            <person name="Joardar V."/>
            <person name="Thiagarajan M."/>
            <person name="Amedeo P."/>
            <person name="Galinsky K.J."/>
            <person name="Schobel S."/>
            <person name="Inman J."/>
            <person name="Hostetler J."/>
            <person name="Miller J."/>
            <person name="Hammond M."/>
            <person name="Megy K."/>
            <person name="Lawson D."/>
            <person name="Kodira C."/>
            <person name="Sutton G."/>
            <person name="Meyer J."/>
            <person name="Hill C.A."/>
            <person name="Birren B."/>
            <person name="Nene V."/>
            <person name="Collins F."/>
            <person name="Alarcon-Chaidez F."/>
            <person name="Wikel S."/>
            <person name="Strausberg R."/>
        </authorList>
    </citation>
    <scope>NUCLEOTIDE SEQUENCE [LARGE SCALE GENOMIC DNA]</scope>
    <source>
        <strain evidence="4">Wikel</strain>
        <strain evidence="2">Wikel colony</strain>
    </source>
</reference>
<dbReference type="VEuPathDB" id="VectorBase:ISCP_019971"/>
<feature type="region of interest" description="Disordered" evidence="1">
    <location>
        <begin position="155"/>
        <end position="206"/>
    </location>
</feature>
<feature type="region of interest" description="Disordered" evidence="1">
    <location>
        <begin position="249"/>
        <end position="292"/>
    </location>
</feature>
<dbReference type="VEuPathDB" id="VectorBase:ISCW010255"/>
<dbReference type="EMBL" id="ABJB010789946">
    <property type="status" value="NOT_ANNOTATED_CDS"/>
    <property type="molecule type" value="Genomic_DNA"/>
</dbReference>